<dbReference type="AlphaFoldDB" id="A0A3B9GUK2"/>
<dbReference type="Gene3D" id="3.30.1660.10">
    <property type="entry name" value="Flavin-binding protein dodecin"/>
    <property type="match status" value="1"/>
</dbReference>
<sequence>MALRHRYCGGSCSERTEKPAPMPAASSFNRTITGTSDVSVDDAIARTLTVARDGYGEPDWFDVVTARGFISNGQVTHYQVTLKLGYEAASKAADAEDFYFQRACGGRRPPGNHHTIEARL</sequence>
<name>A0A3B9GUK2_9PROT</name>
<proteinExistence type="predicted"/>
<organism evidence="1 2">
    <name type="scientific">Hyphomonas adhaerens</name>
    <dbReference type="NCBI Taxonomy" id="81029"/>
    <lineage>
        <taxon>Bacteria</taxon>
        <taxon>Pseudomonadati</taxon>
        <taxon>Pseudomonadota</taxon>
        <taxon>Alphaproteobacteria</taxon>
        <taxon>Hyphomonadales</taxon>
        <taxon>Hyphomonadaceae</taxon>
        <taxon>Hyphomonas</taxon>
    </lineage>
</organism>
<accession>A0A3B9GUK2</accession>
<dbReference type="InterPro" id="IPR009923">
    <property type="entry name" value="Dodecin"/>
</dbReference>
<dbReference type="Proteomes" id="UP000259610">
    <property type="component" value="Unassembled WGS sequence"/>
</dbReference>
<dbReference type="SUPFAM" id="SSF89807">
    <property type="entry name" value="Dodecin-like"/>
    <property type="match status" value="1"/>
</dbReference>
<dbReference type="PANTHER" id="PTHR39324">
    <property type="entry name" value="CALCIUM DODECIN"/>
    <property type="match status" value="1"/>
</dbReference>
<evidence type="ECO:0008006" key="3">
    <source>
        <dbReference type="Google" id="ProtNLM"/>
    </source>
</evidence>
<protein>
    <recommendedName>
        <fullName evidence="3">Dodecin domain-containing protein</fullName>
    </recommendedName>
</protein>
<reference evidence="1 2" key="1">
    <citation type="journal article" date="2018" name="Nat. Biotechnol.">
        <title>A standardized bacterial taxonomy based on genome phylogeny substantially revises the tree of life.</title>
        <authorList>
            <person name="Parks D.H."/>
            <person name="Chuvochina M."/>
            <person name="Waite D.W."/>
            <person name="Rinke C."/>
            <person name="Skarshewski A."/>
            <person name="Chaumeil P.A."/>
            <person name="Hugenholtz P."/>
        </authorList>
    </citation>
    <scope>NUCLEOTIDE SEQUENCE [LARGE SCALE GENOMIC DNA]</scope>
    <source>
        <strain evidence="1">UBA8733</strain>
    </source>
</reference>
<evidence type="ECO:0000313" key="1">
    <source>
        <dbReference type="EMBL" id="HAE26103.1"/>
    </source>
</evidence>
<gene>
    <name evidence="1" type="ORF">DCG58_02995</name>
</gene>
<dbReference type="Pfam" id="PF07311">
    <property type="entry name" value="Dodecin"/>
    <property type="match status" value="1"/>
</dbReference>
<dbReference type="InterPro" id="IPR025543">
    <property type="entry name" value="Dodecin-like"/>
</dbReference>
<dbReference type="PANTHER" id="PTHR39324:SF1">
    <property type="entry name" value="CALCIUM DODECIN"/>
    <property type="match status" value="1"/>
</dbReference>
<evidence type="ECO:0000313" key="2">
    <source>
        <dbReference type="Proteomes" id="UP000259610"/>
    </source>
</evidence>
<dbReference type="InterPro" id="IPR036694">
    <property type="entry name" value="Dodecin-like_sf"/>
</dbReference>
<dbReference type="EMBL" id="DMAN01000062">
    <property type="protein sequence ID" value="HAE26103.1"/>
    <property type="molecule type" value="Genomic_DNA"/>
</dbReference>
<comment type="caution">
    <text evidence="1">The sequence shown here is derived from an EMBL/GenBank/DDBJ whole genome shotgun (WGS) entry which is preliminary data.</text>
</comment>